<dbReference type="eggNOG" id="COG0607">
    <property type="taxonomic scope" value="Bacteria"/>
</dbReference>
<accession>Q47CU2</accession>
<name>Q47CU2_DECAR</name>
<dbReference type="AlphaFoldDB" id="Q47CU2"/>
<evidence type="ECO:0008006" key="3">
    <source>
        <dbReference type="Google" id="ProtNLM"/>
    </source>
</evidence>
<gene>
    <name evidence="2" type="ordered locus">Daro_2609</name>
</gene>
<feature type="chain" id="PRO_5004233413" description="Rhodanese domain-containing protein" evidence="1">
    <location>
        <begin position="22"/>
        <end position="155"/>
    </location>
</feature>
<organism evidence="2">
    <name type="scientific">Dechloromonas aromatica (strain RCB)</name>
    <dbReference type="NCBI Taxonomy" id="159087"/>
    <lineage>
        <taxon>Bacteria</taxon>
        <taxon>Pseudomonadati</taxon>
        <taxon>Pseudomonadota</taxon>
        <taxon>Betaproteobacteria</taxon>
        <taxon>Rhodocyclales</taxon>
        <taxon>Azonexaceae</taxon>
        <taxon>Dechloromonas</taxon>
    </lineage>
</organism>
<dbReference type="EMBL" id="CP000089">
    <property type="protein sequence ID" value="AAZ47339.1"/>
    <property type="molecule type" value="Genomic_DNA"/>
</dbReference>
<evidence type="ECO:0000313" key="2">
    <source>
        <dbReference type="EMBL" id="AAZ47339.1"/>
    </source>
</evidence>
<reference evidence="2" key="1">
    <citation type="submission" date="2005-08" db="EMBL/GenBank/DDBJ databases">
        <title>Complete sequence of Dechloromonas aromatica RCB.</title>
        <authorList>
            <person name="Salinero K.K."/>
            <person name="Copeland A."/>
            <person name="Lucas S."/>
            <person name="Lapidus A."/>
            <person name="Barry K."/>
            <person name="Detter J.C."/>
            <person name="Glavina T."/>
            <person name="Hammon N."/>
            <person name="Israni S."/>
            <person name="Pitluck S."/>
            <person name="Di Bartolo G."/>
            <person name="Trong S."/>
            <person name="Schmutz J."/>
            <person name="Larimer F."/>
            <person name="Land M."/>
            <person name="Ivanova N."/>
            <person name="Richardson P."/>
        </authorList>
    </citation>
    <scope>NUCLEOTIDE SEQUENCE</scope>
    <source>
        <strain evidence="2">RCB</strain>
    </source>
</reference>
<proteinExistence type="predicted"/>
<keyword evidence="1" id="KW-0732">Signal</keyword>
<protein>
    <recommendedName>
        <fullName evidence="3">Rhodanese domain-containing protein</fullName>
    </recommendedName>
</protein>
<evidence type="ECO:0000256" key="1">
    <source>
        <dbReference type="SAM" id="SignalP"/>
    </source>
</evidence>
<dbReference type="STRING" id="159087.Daro_2609"/>
<dbReference type="OrthoDB" id="8562446at2"/>
<feature type="signal peptide" evidence="1">
    <location>
        <begin position="1"/>
        <end position="21"/>
    </location>
</feature>
<sequence length="155" mass="16287">MKTLPTLCLLSSLLVSSATLADVALLDGKELSLALKDSPPCCVVDGRKEVNRIKTPLPEALPYRPGLRIKPTATVIVLADADSEALRIAGIFEKQHPGKPILAVKGGLKTWLAATASQSSAPASDGAPGATLQFVIPHNTCETGEPLQKLQSKKK</sequence>
<dbReference type="KEGG" id="dar:Daro_2609"/>
<dbReference type="HOGENOM" id="CLU_1685728_0_0_4"/>